<keyword evidence="3" id="KW-1003">Cell membrane</keyword>
<keyword evidence="8 9" id="KW-0472">Membrane</keyword>
<dbReference type="InterPro" id="IPR004703">
    <property type="entry name" value="PTS_sugar-sp_permease"/>
</dbReference>
<feature type="transmembrane region" description="Helical" evidence="9">
    <location>
        <begin position="129"/>
        <end position="162"/>
    </location>
</feature>
<evidence type="ECO:0000256" key="5">
    <source>
        <dbReference type="ARBA" id="ARBA00022683"/>
    </source>
</evidence>
<feature type="transmembrane region" description="Helical" evidence="9">
    <location>
        <begin position="174"/>
        <end position="193"/>
    </location>
</feature>
<dbReference type="InterPro" id="IPR013014">
    <property type="entry name" value="PTS_EIIC_2"/>
</dbReference>
<evidence type="ECO:0000256" key="3">
    <source>
        <dbReference type="ARBA" id="ARBA00022475"/>
    </source>
</evidence>
<dbReference type="GO" id="GO:0005886">
    <property type="term" value="C:plasma membrane"/>
    <property type="evidence" value="ECO:0007669"/>
    <property type="project" value="UniProtKB-SubCell"/>
</dbReference>
<proteinExistence type="predicted"/>
<keyword evidence="6 9" id="KW-0812">Transmembrane</keyword>
<evidence type="ECO:0000313" key="11">
    <source>
        <dbReference type="EMBL" id="RSJ06085.1"/>
    </source>
</evidence>
<evidence type="ECO:0000313" key="12">
    <source>
        <dbReference type="Proteomes" id="UP000273244"/>
    </source>
</evidence>
<dbReference type="PIRSF" id="PIRSF006304">
    <property type="entry name" value="GatC"/>
    <property type="match status" value="1"/>
</dbReference>
<keyword evidence="5" id="KW-0598">Phosphotransferase system</keyword>
<dbReference type="PANTHER" id="PTHR37324">
    <property type="entry name" value="PTS SYSTEM GALACTITOL-SPECIFIC EIIC COMPONENT"/>
    <property type="match status" value="1"/>
</dbReference>
<comment type="subcellular location">
    <subcellularLocation>
        <location evidence="1">Cell membrane</location>
        <topology evidence="1">Multi-pass membrane protein</topology>
    </subcellularLocation>
</comment>
<feature type="transmembrane region" description="Helical" evidence="9">
    <location>
        <begin position="396"/>
        <end position="413"/>
    </location>
</feature>
<name>A0A428E7T3_STRMT</name>
<accession>A0A428E7T3</accession>
<dbReference type="InterPro" id="IPR013853">
    <property type="entry name" value="EIIC-GAT"/>
</dbReference>
<evidence type="ECO:0000259" key="10">
    <source>
        <dbReference type="PROSITE" id="PS51104"/>
    </source>
</evidence>
<evidence type="ECO:0000256" key="4">
    <source>
        <dbReference type="ARBA" id="ARBA00022597"/>
    </source>
</evidence>
<dbReference type="GO" id="GO:0009401">
    <property type="term" value="P:phosphoenolpyruvate-dependent sugar phosphotransferase system"/>
    <property type="evidence" value="ECO:0007669"/>
    <property type="project" value="UniProtKB-KW"/>
</dbReference>
<feature type="transmembrane region" description="Helical" evidence="9">
    <location>
        <begin position="333"/>
        <end position="351"/>
    </location>
</feature>
<dbReference type="AlphaFoldDB" id="A0A428E7T3"/>
<feature type="transmembrane region" description="Helical" evidence="9">
    <location>
        <begin position="363"/>
        <end position="384"/>
    </location>
</feature>
<evidence type="ECO:0000256" key="7">
    <source>
        <dbReference type="ARBA" id="ARBA00022989"/>
    </source>
</evidence>
<feature type="transmembrane region" description="Helical" evidence="9">
    <location>
        <begin position="12"/>
        <end position="33"/>
    </location>
</feature>
<keyword evidence="4" id="KW-0762">Sugar transport</keyword>
<dbReference type="Proteomes" id="UP000273244">
    <property type="component" value="Unassembled WGS sequence"/>
</dbReference>
<feature type="transmembrane region" description="Helical" evidence="9">
    <location>
        <begin position="307"/>
        <end position="326"/>
    </location>
</feature>
<reference evidence="11 12" key="1">
    <citation type="submission" date="2018-11" db="EMBL/GenBank/DDBJ databases">
        <title>Species Designations Belie Phenotypic and Genotypic Heterogeneity in Oral Streptococci.</title>
        <authorList>
            <person name="Velsko I."/>
        </authorList>
    </citation>
    <scope>NUCLEOTIDE SEQUENCE [LARGE SCALE GENOMIC DNA]</scope>
    <source>
        <strain evidence="11 12">BCC07</strain>
    </source>
</reference>
<evidence type="ECO:0000256" key="2">
    <source>
        <dbReference type="ARBA" id="ARBA00022448"/>
    </source>
</evidence>
<dbReference type="RefSeq" id="WP_125456581.1">
    <property type="nucleotide sequence ID" value="NZ_RJOG01000019.1"/>
</dbReference>
<keyword evidence="7 9" id="KW-1133">Transmembrane helix</keyword>
<keyword evidence="2" id="KW-0813">Transport</keyword>
<evidence type="ECO:0000256" key="9">
    <source>
        <dbReference type="SAM" id="Phobius"/>
    </source>
</evidence>
<dbReference type="PROSITE" id="PS51104">
    <property type="entry name" value="PTS_EIIC_TYPE_2"/>
    <property type="match status" value="1"/>
</dbReference>
<gene>
    <name evidence="11" type="primary">gatC_3</name>
    <name evidence="11" type="ORF">D8837_06620</name>
</gene>
<organism evidence="11 12">
    <name type="scientific">Streptococcus mitis</name>
    <dbReference type="NCBI Taxonomy" id="28037"/>
    <lineage>
        <taxon>Bacteria</taxon>
        <taxon>Bacillati</taxon>
        <taxon>Bacillota</taxon>
        <taxon>Bacilli</taxon>
        <taxon>Lactobacillales</taxon>
        <taxon>Streptococcaceae</taxon>
        <taxon>Streptococcus</taxon>
        <taxon>Streptococcus mitis group</taxon>
    </lineage>
</organism>
<evidence type="ECO:0000256" key="8">
    <source>
        <dbReference type="ARBA" id="ARBA00023136"/>
    </source>
</evidence>
<dbReference type="PANTHER" id="PTHR37324:SF2">
    <property type="entry name" value="PTS SYSTEM GALACTITOL-SPECIFIC EIIC COMPONENT"/>
    <property type="match status" value="1"/>
</dbReference>
<feature type="transmembrane region" description="Helical" evidence="9">
    <location>
        <begin position="419"/>
        <end position="437"/>
    </location>
</feature>
<feature type="domain" description="PTS EIIC type-2" evidence="10">
    <location>
        <begin position="8"/>
        <end position="437"/>
    </location>
</feature>
<feature type="transmembrane region" description="Helical" evidence="9">
    <location>
        <begin position="99"/>
        <end position="117"/>
    </location>
</feature>
<dbReference type="GO" id="GO:0015577">
    <property type="term" value="F:galactitol transmembrane transporter activity"/>
    <property type="evidence" value="ECO:0007669"/>
    <property type="project" value="InterPro"/>
</dbReference>
<protein>
    <submittedName>
        <fullName evidence="11">Galactitol permease IIC component</fullName>
    </submittedName>
</protein>
<feature type="transmembrane region" description="Helical" evidence="9">
    <location>
        <begin position="222"/>
        <end position="243"/>
    </location>
</feature>
<sequence>MNVIINGIQWFIGLGSTVFLPVIIFIIGLFFGLKPGKAFISGITVGIGSIGLGLVLDLLSGGLGSAIQQMGEKFGTSLNVLDIGVGVGGPLAFSTSLGILIIPISLILNFILVMLGWTKTLNVDIWNFWFPIFLGMLVQTVTGNFWFGIIGAIVAVVLQWFLADAAQKEVSEFFGYPGIAITHMMALSGVLFAKPMNWIFDRIPGFNKIDADAESLTKKFGIFGDTVVIGLVIGVVVGFFAGYDAAGIGLLGMKTAAVMKIMPKMVAMFMEGLLPIAEAAKEFTGKKLNGRVVNIGMDAALTVGHPTVMSTSLLLVPISLLLAVILPGNKVLPFGDLAFFAFAICLMIPYFKGNIVRSLVGCSLYLVMTFYLSTWLAPIVTDLFQMANFDVGTSGLVTMLLSGLWPAGLFVLLVQKLGILGIILLGIVVLVAMFYFNKIKGSKAKNMQECQ</sequence>
<evidence type="ECO:0000256" key="6">
    <source>
        <dbReference type="ARBA" id="ARBA00022692"/>
    </source>
</evidence>
<feature type="transmembrane region" description="Helical" evidence="9">
    <location>
        <begin position="39"/>
        <end position="62"/>
    </location>
</feature>
<comment type="caution">
    <text evidence="11">The sequence shown here is derived from an EMBL/GenBank/DDBJ whole genome shotgun (WGS) entry which is preliminary data.</text>
</comment>
<dbReference type="EMBL" id="RJOG01000019">
    <property type="protein sequence ID" value="RSJ06085.1"/>
    <property type="molecule type" value="Genomic_DNA"/>
</dbReference>
<dbReference type="Pfam" id="PF03611">
    <property type="entry name" value="EIIC-GAT"/>
    <property type="match status" value="1"/>
</dbReference>
<evidence type="ECO:0000256" key="1">
    <source>
        <dbReference type="ARBA" id="ARBA00004651"/>
    </source>
</evidence>